<gene>
    <name evidence="4" type="ORF">Rsub_07792</name>
</gene>
<feature type="domain" description="SGNH hydrolase-type esterase" evidence="3">
    <location>
        <begin position="107"/>
        <end position="295"/>
    </location>
</feature>
<dbReference type="AlphaFoldDB" id="A0A2V0P663"/>
<dbReference type="InterPro" id="IPR013830">
    <property type="entry name" value="SGNH_hydro"/>
</dbReference>
<sequence>MTVAECGAGPRGRAAGSVPTGRASAARRFPYRAAAAGTALAVVAVLATLLGVLVRPAAAQAPPQSAGASLPLPAEQSPAAEAKETAPSPTGVPFKPPHGWKRSTIVVFGDSLTEMGTSTPGGWVTGLAAMYSRRADILNRGFGGYTSKQAVQIVPEVADSISHKRTALAVVWWGANDAVNPQGPQAFMHVSLEDYATNLKTIVAKFKAAGVQNVMLVTPPPVDDAKRAAATPGFPPDRLISITEKYADAAVAAGAEAGVPVLNVFREIQSAFPDRAWSEKLMQADGLHFNEEGNKWIANLMNNFIWSNVPAARTEALPYHHPSWEEVQYGASAAQFEAERLAANSS</sequence>
<dbReference type="Pfam" id="PF13472">
    <property type="entry name" value="Lipase_GDSL_2"/>
    <property type="match status" value="1"/>
</dbReference>
<organism evidence="4 5">
    <name type="scientific">Raphidocelis subcapitata</name>
    <dbReference type="NCBI Taxonomy" id="307507"/>
    <lineage>
        <taxon>Eukaryota</taxon>
        <taxon>Viridiplantae</taxon>
        <taxon>Chlorophyta</taxon>
        <taxon>core chlorophytes</taxon>
        <taxon>Chlorophyceae</taxon>
        <taxon>CS clade</taxon>
        <taxon>Sphaeropleales</taxon>
        <taxon>Selenastraceae</taxon>
        <taxon>Raphidocelis</taxon>
    </lineage>
</organism>
<dbReference type="EMBL" id="BDRX01000063">
    <property type="protein sequence ID" value="GBF95364.1"/>
    <property type="molecule type" value="Genomic_DNA"/>
</dbReference>
<dbReference type="PANTHER" id="PTHR14209">
    <property type="entry name" value="ISOAMYL ACETATE-HYDROLYZING ESTERASE 1"/>
    <property type="match status" value="1"/>
</dbReference>
<name>A0A2V0P663_9CHLO</name>
<dbReference type="Gene3D" id="3.40.50.1110">
    <property type="entry name" value="SGNH hydrolase"/>
    <property type="match status" value="1"/>
</dbReference>
<dbReference type="OrthoDB" id="671439at2759"/>
<feature type="region of interest" description="Disordered" evidence="1">
    <location>
        <begin position="1"/>
        <end position="21"/>
    </location>
</feature>
<dbReference type="InterPro" id="IPR036514">
    <property type="entry name" value="SGNH_hydro_sf"/>
</dbReference>
<comment type="caution">
    <text evidence="4">The sequence shown here is derived from an EMBL/GenBank/DDBJ whole genome shotgun (WGS) entry which is preliminary data.</text>
</comment>
<keyword evidence="2" id="KW-0472">Membrane</keyword>
<dbReference type="PANTHER" id="PTHR14209:SF19">
    <property type="entry name" value="ISOAMYL ACETATE-HYDROLYZING ESTERASE 1 HOMOLOG"/>
    <property type="match status" value="1"/>
</dbReference>
<dbReference type="Proteomes" id="UP000247498">
    <property type="component" value="Unassembled WGS sequence"/>
</dbReference>
<keyword evidence="2" id="KW-0812">Transmembrane</keyword>
<feature type="compositionally biased region" description="Low complexity" evidence="1">
    <location>
        <begin position="63"/>
        <end position="74"/>
    </location>
</feature>
<dbReference type="STRING" id="307507.A0A2V0P663"/>
<feature type="transmembrane region" description="Helical" evidence="2">
    <location>
        <begin position="33"/>
        <end position="54"/>
    </location>
</feature>
<dbReference type="SUPFAM" id="SSF52266">
    <property type="entry name" value="SGNH hydrolase"/>
    <property type="match status" value="1"/>
</dbReference>
<accession>A0A2V0P663</accession>
<reference evidence="4 5" key="1">
    <citation type="journal article" date="2018" name="Sci. Rep.">
        <title>Raphidocelis subcapitata (=Pseudokirchneriella subcapitata) provides an insight into genome evolution and environmental adaptations in the Sphaeropleales.</title>
        <authorList>
            <person name="Suzuki S."/>
            <person name="Yamaguchi H."/>
            <person name="Nakajima N."/>
            <person name="Kawachi M."/>
        </authorList>
    </citation>
    <scope>NUCLEOTIDE SEQUENCE [LARGE SCALE GENOMIC DNA]</scope>
    <source>
        <strain evidence="4 5">NIES-35</strain>
    </source>
</reference>
<proteinExistence type="predicted"/>
<evidence type="ECO:0000313" key="4">
    <source>
        <dbReference type="EMBL" id="GBF95364.1"/>
    </source>
</evidence>
<dbReference type="InParanoid" id="A0A2V0P663"/>
<feature type="region of interest" description="Disordered" evidence="1">
    <location>
        <begin position="63"/>
        <end position="97"/>
    </location>
</feature>
<dbReference type="InterPro" id="IPR045136">
    <property type="entry name" value="Iah1-like"/>
</dbReference>
<protein>
    <submittedName>
        <fullName evidence="4">Isoamyl acetate-hydrolyzing esterase</fullName>
    </submittedName>
</protein>
<evidence type="ECO:0000256" key="1">
    <source>
        <dbReference type="SAM" id="MobiDB-lite"/>
    </source>
</evidence>
<evidence type="ECO:0000313" key="5">
    <source>
        <dbReference type="Proteomes" id="UP000247498"/>
    </source>
</evidence>
<keyword evidence="5" id="KW-1185">Reference proteome</keyword>
<keyword evidence="2" id="KW-1133">Transmembrane helix</keyword>
<evidence type="ECO:0000256" key="2">
    <source>
        <dbReference type="SAM" id="Phobius"/>
    </source>
</evidence>
<evidence type="ECO:0000259" key="3">
    <source>
        <dbReference type="Pfam" id="PF13472"/>
    </source>
</evidence>